<dbReference type="RefSeq" id="XP_032801346.1">
    <property type="nucleotide sequence ID" value="XM_032945455.1"/>
</dbReference>
<dbReference type="SUPFAM" id="SSF55550">
    <property type="entry name" value="SH2 domain"/>
    <property type="match status" value="1"/>
</dbReference>
<keyword evidence="1" id="KW-0391">Immunity</keyword>
<dbReference type="Gene3D" id="3.30.505.10">
    <property type="entry name" value="SH2 domain"/>
    <property type="match status" value="1"/>
</dbReference>
<dbReference type="GO" id="GO:0050776">
    <property type="term" value="P:regulation of immune response"/>
    <property type="evidence" value="ECO:0007669"/>
    <property type="project" value="TreeGrafter"/>
</dbReference>
<evidence type="ECO:0000256" key="3">
    <source>
        <dbReference type="PROSITE-ProRule" id="PRU00191"/>
    </source>
</evidence>
<dbReference type="InterPro" id="IPR000980">
    <property type="entry name" value="SH2"/>
</dbReference>
<reference evidence="7" key="1">
    <citation type="submission" date="2025-08" db="UniProtKB">
        <authorList>
            <consortium name="RefSeq"/>
        </authorList>
    </citation>
    <scope>IDENTIFICATION</scope>
    <source>
        <tissue evidence="7">Sperm</tissue>
    </source>
</reference>
<proteinExistence type="predicted"/>
<accession>A0AAJ7SMG3</accession>
<dbReference type="AlphaFoldDB" id="A0AAJ7SMG3"/>
<name>A0AAJ7SMG3_PETMA</name>
<keyword evidence="6" id="KW-1185">Reference proteome</keyword>
<dbReference type="PRINTS" id="PR00401">
    <property type="entry name" value="SH2DOMAIN"/>
</dbReference>
<gene>
    <name evidence="7" type="primary">LOC116938342</name>
</gene>
<keyword evidence="2 3" id="KW-0727">SH2 domain</keyword>
<dbReference type="Pfam" id="PF00017">
    <property type="entry name" value="SH2"/>
    <property type="match status" value="1"/>
</dbReference>
<evidence type="ECO:0000256" key="4">
    <source>
        <dbReference type="SAM" id="MobiDB-lite"/>
    </source>
</evidence>
<organism evidence="6 7">
    <name type="scientific">Petromyzon marinus</name>
    <name type="common">Sea lamprey</name>
    <dbReference type="NCBI Taxonomy" id="7757"/>
    <lineage>
        <taxon>Eukaryota</taxon>
        <taxon>Metazoa</taxon>
        <taxon>Chordata</taxon>
        <taxon>Craniata</taxon>
        <taxon>Vertebrata</taxon>
        <taxon>Cyclostomata</taxon>
        <taxon>Hyperoartia</taxon>
        <taxon>Petromyzontiformes</taxon>
        <taxon>Petromyzontidae</taxon>
        <taxon>Petromyzon</taxon>
    </lineage>
</organism>
<dbReference type="InterPro" id="IPR036860">
    <property type="entry name" value="SH2_dom_sf"/>
</dbReference>
<dbReference type="Proteomes" id="UP001318040">
    <property type="component" value="Unplaced"/>
</dbReference>
<feature type="domain" description="SH2" evidence="5">
    <location>
        <begin position="75"/>
        <end position="147"/>
    </location>
</feature>
<feature type="region of interest" description="Disordered" evidence="4">
    <location>
        <begin position="33"/>
        <end position="59"/>
    </location>
</feature>
<evidence type="ECO:0000256" key="1">
    <source>
        <dbReference type="ARBA" id="ARBA00022859"/>
    </source>
</evidence>
<dbReference type="GO" id="GO:0005829">
    <property type="term" value="C:cytosol"/>
    <property type="evidence" value="ECO:0007669"/>
    <property type="project" value="TreeGrafter"/>
</dbReference>
<dbReference type="GO" id="GO:0043569">
    <property type="term" value="P:negative regulation of insulin-like growth factor receptor signaling pathway"/>
    <property type="evidence" value="ECO:0007669"/>
    <property type="project" value="TreeGrafter"/>
</dbReference>
<dbReference type="GO" id="GO:0002376">
    <property type="term" value="P:immune system process"/>
    <property type="evidence" value="ECO:0007669"/>
    <property type="project" value="UniProtKB-KW"/>
</dbReference>
<dbReference type="KEGG" id="pmrn:116938342"/>
<dbReference type="GO" id="GO:0004445">
    <property type="term" value="F:inositol-polyphosphate 5-phosphatase activity"/>
    <property type="evidence" value="ECO:0007669"/>
    <property type="project" value="TreeGrafter"/>
</dbReference>
<dbReference type="PROSITE" id="PS50001">
    <property type="entry name" value="SH2"/>
    <property type="match status" value="1"/>
</dbReference>
<dbReference type="SMART" id="SM00252">
    <property type="entry name" value="SH2"/>
    <property type="match status" value="1"/>
</dbReference>
<evidence type="ECO:0000313" key="6">
    <source>
        <dbReference type="Proteomes" id="UP001318040"/>
    </source>
</evidence>
<evidence type="ECO:0000256" key="2">
    <source>
        <dbReference type="ARBA" id="ARBA00022999"/>
    </source>
</evidence>
<dbReference type="PANTHER" id="PTHR46051">
    <property type="entry name" value="SH2 DOMAIN-CONTAINING PROTEIN"/>
    <property type="match status" value="1"/>
</dbReference>
<evidence type="ECO:0000313" key="7">
    <source>
        <dbReference type="RefSeq" id="XP_032801346.1"/>
    </source>
</evidence>
<dbReference type="PANTHER" id="PTHR46051:SF2">
    <property type="entry name" value="PHOSPHATIDYLINOSITOL 3,4,5-TRISPHOSPHATE 5-PHOSPHATASE 2"/>
    <property type="match status" value="1"/>
</dbReference>
<sequence>MCLCGCGTCGKHQIGQIGTRNEPRHSIAAVCQKRDKDGSGETLGREGSSGVTLMSGGVSGGGGGGVSGGGVSMPWYHQDLTRVKAEQLLLQDGQDGCFLVRNSESIPGVYGLCVLHQNVVHSYRIMPDEDGMLAVQVTRSPTHSPTR</sequence>
<protein>
    <submittedName>
        <fullName evidence="7">Phosphatidylinositol 3,4,5-trisphosphate 5-phosphatase 2-like</fullName>
    </submittedName>
</protein>
<evidence type="ECO:0000259" key="5">
    <source>
        <dbReference type="PROSITE" id="PS50001"/>
    </source>
</evidence>